<sequence>MDHLTDPPTPTSGFLGVLRYKRESQDPASDPRDLLPEPQSFSDSPVLCEYCGEKAKPPLDRAFAEEPELFCCAQYQQMCEMLAHERWLVLQRPDPEDDATLTPDNQQTRKEEELQVQARERAARRKQRERLYQEVQPTHPSEDSYTHFCRTISFLLSTCTPKEVQSAVTQHPAFEEDLEKQQGELLSDHASSKFGMSPHQEGAGVLEKYYACGMKFLTILPDSTGQVYYPSGYLALIIISDERRKVCIVYDDRTHDHPIRALFHSDGRATCYHSNGNVWLSLDVSGGQCLNEAGARIKRWRWSAHGQTPTPLRPVFLSLNSSMGVRVLGQEHVFVSFLAGGQQAKFSVGACVQPAAQGISNAPGSLTSKEELFLMAGRFEVHQIIRHLHQCLRSPSNPRRRRAAPTLSLLSLAKRLLNLSCSIQLEESERAFVQRCLQDCL</sequence>
<dbReference type="Bgee" id="ENSELUG00000021606">
    <property type="expression patterns" value="Expressed in mesonephros and 4 other cell types or tissues"/>
</dbReference>
<feature type="region of interest" description="Disordered" evidence="1">
    <location>
        <begin position="1"/>
        <end position="40"/>
    </location>
</feature>
<dbReference type="PANTHER" id="PTHR23093:SF18">
    <property type="entry name" value="GLUTAMATE RICH 6"/>
    <property type="match status" value="1"/>
</dbReference>
<accession>A0A3P8Z2L0</accession>
<dbReference type="GeneID" id="105021132"/>
<reference evidence="3" key="2">
    <citation type="submission" date="2020-02" db="EMBL/GenBank/DDBJ databases">
        <title>Esox lucius (northern pike) genome, fEsoLuc1, primary haplotype.</title>
        <authorList>
            <person name="Myers G."/>
            <person name="Karagic N."/>
            <person name="Meyer A."/>
            <person name="Pippel M."/>
            <person name="Reichard M."/>
            <person name="Winkler S."/>
            <person name="Tracey A."/>
            <person name="Sims Y."/>
            <person name="Howe K."/>
            <person name="Rhie A."/>
            <person name="Formenti G."/>
            <person name="Durbin R."/>
            <person name="Fedrigo O."/>
            <person name="Jarvis E.D."/>
        </authorList>
    </citation>
    <scope>NUCLEOTIDE SEQUENCE [LARGE SCALE GENOMIC DNA]</scope>
</reference>
<feature type="compositionally biased region" description="Basic and acidic residues" evidence="1">
    <location>
        <begin position="20"/>
        <end position="35"/>
    </location>
</feature>
<evidence type="ECO:0000313" key="4">
    <source>
        <dbReference type="Proteomes" id="UP000265140"/>
    </source>
</evidence>
<evidence type="ECO:0000259" key="2">
    <source>
        <dbReference type="Pfam" id="PF14977"/>
    </source>
</evidence>
<dbReference type="OMA" id="MLAHERW"/>
<organism evidence="3 4">
    <name type="scientific">Esox lucius</name>
    <name type="common">Northern pike</name>
    <dbReference type="NCBI Taxonomy" id="8010"/>
    <lineage>
        <taxon>Eukaryota</taxon>
        <taxon>Metazoa</taxon>
        <taxon>Chordata</taxon>
        <taxon>Craniata</taxon>
        <taxon>Vertebrata</taxon>
        <taxon>Euteleostomi</taxon>
        <taxon>Actinopterygii</taxon>
        <taxon>Neopterygii</taxon>
        <taxon>Teleostei</taxon>
        <taxon>Protacanthopterygii</taxon>
        <taxon>Esociformes</taxon>
        <taxon>Esocidae</taxon>
        <taxon>Esox</taxon>
    </lineage>
</organism>
<reference evidence="3" key="3">
    <citation type="submission" date="2025-08" db="UniProtKB">
        <authorList>
            <consortium name="Ensembl"/>
        </authorList>
    </citation>
    <scope>IDENTIFICATION</scope>
</reference>
<dbReference type="Pfam" id="PF14977">
    <property type="entry name" value="FAM194"/>
    <property type="match status" value="1"/>
</dbReference>
<dbReference type="GeneTree" id="ENSGT00940000153655"/>
<dbReference type="InParanoid" id="A0A3P8Z2L0"/>
<name>A0A3P8Z2L0_ESOLU</name>
<evidence type="ECO:0000256" key="1">
    <source>
        <dbReference type="SAM" id="MobiDB-lite"/>
    </source>
</evidence>
<dbReference type="Proteomes" id="UP000265140">
    <property type="component" value="Chromosome 3"/>
</dbReference>
<dbReference type="PANTHER" id="PTHR23093">
    <property type="entry name" value="SIMILAR TO CHROMOSOME 3 OPEN READING FRAME 20"/>
    <property type="match status" value="1"/>
</dbReference>
<dbReference type="InterPro" id="IPR029281">
    <property type="entry name" value="FAM194_C"/>
</dbReference>
<evidence type="ECO:0000313" key="3">
    <source>
        <dbReference type="Ensembl" id="ENSELUP00000022693.2"/>
    </source>
</evidence>
<keyword evidence="4" id="KW-1185">Reference proteome</keyword>
<dbReference type="AlphaFoldDB" id="A0A3P8Z2L0"/>
<dbReference type="RefSeq" id="XP_034147409.1">
    <property type="nucleotide sequence ID" value="XM_034291518.1"/>
</dbReference>
<dbReference type="STRING" id="8010.ENSELUP00000022693"/>
<proteinExistence type="predicted"/>
<protein>
    <recommendedName>
        <fullName evidence="2">FAM194 C-terminal domain-containing protein</fullName>
    </recommendedName>
</protein>
<reference evidence="4" key="1">
    <citation type="journal article" date="2014" name="PLoS ONE">
        <title>The genome and linkage map of the northern pike (Esox lucius): conserved synteny revealed between the salmonid sister group and the Neoteleostei.</title>
        <authorList>
            <person name="Rondeau E.B."/>
            <person name="Minkley D.R."/>
            <person name="Leong J.S."/>
            <person name="Messmer A.M."/>
            <person name="Jantzen J.R."/>
            <person name="von Schalburg K.R."/>
            <person name="Lemon C."/>
            <person name="Bird N.H."/>
            <person name="Koop B.F."/>
        </authorList>
    </citation>
    <scope>NUCLEOTIDE SEQUENCE</scope>
</reference>
<reference evidence="3" key="4">
    <citation type="submission" date="2025-09" db="UniProtKB">
        <authorList>
            <consortium name="Ensembl"/>
        </authorList>
    </citation>
    <scope>IDENTIFICATION</scope>
</reference>
<dbReference type="Ensembl" id="ENSELUT00000033705.3">
    <property type="protein sequence ID" value="ENSELUP00000022693.2"/>
    <property type="gene ID" value="ENSELUG00000021606.3"/>
</dbReference>
<feature type="domain" description="FAM194 C-terminal" evidence="2">
    <location>
        <begin position="206"/>
        <end position="399"/>
    </location>
</feature>